<dbReference type="InterPro" id="IPR027417">
    <property type="entry name" value="P-loop_NTPase"/>
</dbReference>
<comment type="caution">
    <text evidence="2">The sequence shown here is derived from an EMBL/GenBank/DDBJ whole genome shotgun (WGS) entry which is preliminary data.</text>
</comment>
<keyword evidence="1" id="KW-1133">Transmembrane helix</keyword>
<feature type="transmembrane region" description="Helical" evidence="1">
    <location>
        <begin position="549"/>
        <end position="572"/>
    </location>
</feature>
<feature type="transmembrane region" description="Helical" evidence="1">
    <location>
        <begin position="36"/>
        <end position="55"/>
    </location>
</feature>
<proteinExistence type="predicted"/>
<dbReference type="RefSeq" id="WP_203383959.1">
    <property type="nucleotide sequence ID" value="NZ_JAENHP010000038.1"/>
</dbReference>
<dbReference type="SMART" id="SM00320">
    <property type="entry name" value="WD40"/>
    <property type="match status" value="3"/>
</dbReference>
<dbReference type="Gene3D" id="3.40.50.300">
    <property type="entry name" value="P-loop containing nucleotide triphosphate hydrolases"/>
    <property type="match status" value="1"/>
</dbReference>
<dbReference type="SUPFAM" id="SSF52540">
    <property type="entry name" value="P-loop containing nucleoside triphosphate hydrolases"/>
    <property type="match status" value="1"/>
</dbReference>
<feature type="transmembrane region" description="Helical" evidence="1">
    <location>
        <begin position="789"/>
        <end position="809"/>
    </location>
</feature>
<protein>
    <recommendedName>
        <fullName evidence="4">NACHT domain-containing protein</fullName>
    </recommendedName>
</protein>
<evidence type="ECO:0000313" key="2">
    <source>
        <dbReference type="EMBL" id="MBM2623608.1"/>
    </source>
</evidence>
<feature type="transmembrane region" description="Helical" evidence="1">
    <location>
        <begin position="414"/>
        <end position="442"/>
    </location>
</feature>
<feature type="transmembrane region" description="Helical" evidence="1">
    <location>
        <begin position="615"/>
        <end position="636"/>
    </location>
</feature>
<reference evidence="2 3" key="1">
    <citation type="submission" date="2021-01" db="EMBL/GenBank/DDBJ databases">
        <title>Actinoplanes sp. nov. LDG1-06 isolated from lichen.</title>
        <authorList>
            <person name="Saeng-In P."/>
            <person name="Phongsopitanun W."/>
            <person name="Kanchanasin P."/>
            <person name="Yuki M."/>
            <person name="Kudo T."/>
            <person name="Ohkuma M."/>
            <person name="Tanasupawat S."/>
        </authorList>
    </citation>
    <scope>NUCLEOTIDE SEQUENCE [LARGE SCALE GENOMIC DNA]</scope>
    <source>
        <strain evidence="2 3">LDG1-06</strain>
    </source>
</reference>
<feature type="transmembrane region" description="Helical" evidence="1">
    <location>
        <begin position="454"/>
        <end position="475"/>
    </location>
</feature>
<feature type="transmembrane region" description="Helical" evidence="1">
    <location>
        <begin position="690"/>
        <end position="718"/>
    </location>
</feature>
<feature type="transmembrane region" description="Helical" evidence="1">
    <location>
        <begin position="657"/>
        <end position="684"/>
    </location>
</feature>
<dbReference type="InterPro" id="IPR015943">
    <property type="entry name" value="WD40/YVTN_repeat-like_dom_sf"/>
</dbReference>
<accession>A0ABS2AUQ4</accession>
<evidence type="ECO:0008006" key="4">
    <source>
        <dbReference type="Google" id="ProtNLM"/>
    </source>
</evidence>
<keyword evidence="3" id="KW-1185">Reference proteome</keyword>
<feature type="transmembrane region" description="Helical" evidence="1">
    <location>
        <begin position="584"/>
        <end position="609"/>
    </location>
</feature>
<keyword evidence="1" id="KW-0472">Membrane</keyword>
<gene>
    <name evidence="2" type="ORF">JIG36_49790</name>
</gene>
<name>A0ABS2AUQ4_9ACTN</name>
<evidence type="ECO:0000256" key="1">
    <source>
        <dbReference type="SAM" id="Phobius"/>
    </source>
</evidence>
<feature type="transmembrane region" description="Helical" evidence="1">
    <location>
        <begin position="496"/>
        <end position="516"/>
    </location>
</feature>
<dbReference type="Gene3D" id="2.130.10.10">
    <property type="entry name" value="YVTN repeat-like/Quinoprotein amine dehydrogenase"/>
    <property type="match status" value="1"/>
</dbReference>
<keyword evidence="1" id="KW-0812">Transmembrane</keyword>
<evidence type="ECO:0000313" key="3">
    <source>
        <dbReference type="Proteomes" id="UP000632138"/>
    </source>
</evidence>
<dbReference type="InterPro" id="IPR001680">
    <property type="entry name" value="WD40_rpt"/>
</dbReference>
<sequence>MKSATFAAAVALAGLAAVIAFLITEGRANADQWSSSLSFVLAYVGMAGTVVGWVATRRESVAGGAEIAEILRTAVRLQWADEAQVRDLQSPRPLRLRWRPTRRPVATASRSSRKRWALSGELLQDDGDIRPAAVALAEAFTASCARQLVVLGRPGAGKTTLAMLYVLAATASPDAGEPVPVLLSVAGWDPDIDVEDWVEGRIVEDYPVFGADRYRRTLRSLIRDGGVIAVLDGLDEMPAESLPEALRRLDRATDRGMRSLVTCRATEFEAAVGESGLLAHADIVEIEPITVEDAAYFLTQREPARSQRWASVLTELRDHPDGAVAASLDTPLTVSLARQVFRSPGSRPEELTGLGSPAEIQRRLLDRFLPSVYPGERGAARATRHLSFLSHHLREVVGDPNLRWWELSRAVPPAVITTGVILIAAAAGLLVAVALVVVGWQSDYSSFWSLDHRVSYASVGAVAVGCVLGAFSGFHAGRILRPGRPPGLIRAVANDLATIFALVSLVGAVLAIVLLARYCTSRPAAYALSFRIQDLADRWLGIPDSMRQLGWIVLVLLGGVALTNGLTFGLGGTPRRASLQARTVVPSLVFGMSVGSVFGLIATVVYSFAAHQPPTAWPGVVTAAGFGIPLALGKWLNAPGETRRAPSPDSVLVADRAALVVSAVVVAGSVQFVALPLLVVWGSVDYTSAWAITSCCAVVVFVIVFLGSGSSWVSYLVARLWLALRGRIPWRLSRFLRNARDLGVLRQAGPAYQVRHDLILNHLADQWPGRTRSFRRPSSPGRARRRRRLVIIAGSLVMAALLPAAVFAVESRARLVPIAVYDAGRLGRGETRLAVGSSGTVTAAFFDPQDDHAPWSVIHWEAKDRRGTVRSGNSPEAITDVAVDEAGNFAVAQIAEFTIYDAQGRRSARRTDSLVSGIGLLGNRFIISDQQGVQSWPVRDAGRPVPLPRIVSSYDRIAGSADGHVVATSGDAVRVWDLRTGSVRVLPGLSYGSAIALSADGSTLMAQNYTDNGVNVWRLTGGEYRRVLHLPGGSNDRAISPDGNLIAVQTYPGSLELFDTMSGRRVATMPRSGCVVTAVAFDQAGSRLATGCGDKIKLWSLTDMIAEQA</sequence>
<organism evidence="2 3">
    <name type="scientific">Paractinoplanes ovalisporus</name>
    <dbReference type="NCBI Taxonomy" id="2810368"/>
    <lineage>
        <taxon>Bacteria</taxon>
        <taxon>Bacillati</taxon>
        <taxon>Actinomycetota</taxon>
        <taxon>Actinomycetes</taxon>
        <taxon>Micromonosporales</taxon>
        <taxon>Micromonosporaceae</taxon>
        <taxon>Paractinoplanes</taxon>
    </lineage>
</organism>
<dbReference type="SUPFAM" id="SSF63829">
    <property type="entry name" value="Calcium-dependent phosphotriesterase"/>
    <property type="match status" value="1"/>
</dbReference>
<dbReference type="EMBL" id="JAENHP010000038">
    <property type="protein sequence ID" value="MBM2623608.1"/>
    <property type="molecule type" value="Genomic_DNA"/>
</dbReference>
<dbReference type="Proteomes" id="UP000632138">
    <property type="component" value="Unassembled WGS sequence"/>
</dbReference>